<comment type="subcellular location">
    <subcellularLocation>
        <location evidence="3">Secreted</location>
        <location evidence="3">Extracellular space</location>
    </subcellularLocation>
</comment>
<dbReference type="GO" id="GO:0004252">
    <property type="term" value="F:serine-type endopeptidase activity"/>
    <property type="evidence" value="ECO:0007669"/>
    <property type="project" value="UniProtKB-UniRule"/>
</dbReference>
<evidence type="ECO:0000256" key="15">
    <source>
        <dbReference type="PROSITE-ProRule" id="PRU01032"/>
    </source>
</evidence>
<feature type="binding site" evidence="15">
    <location>
        <position position="550"/>
    </location>
    <ligand>
        <name>Ca(2+)</name>
        <dbReference type="ChEBI" id="CHEBI:29108"/>
    </ligand>
</feature>
<evidence type="ECO:0000313" key="18">
    <source>
        <dbReference type="EMBL" id="THW56070.1"/>
    </source>
</evidence>
<feature type="active site" description="Charge relay system" evidence="15">
    <location>
        <position position="297"/>
    </location>
</feature>
<evidence type="ECO:0000256" key="4">
    <source>
        <dbReference type="ARBA" id="ARBA00012462"/>
    </source>
</evidence>
<feature type="domain" description="Peptidase S53" evidence="17">
    <location>
        <begin position="211"/>
        <end position="590"/>
    </location>
</feature>
<keyword evidence="7 15" id="KW-0479">Metal-binding</keyword>
<dbReference type="GO" id="GO:0005576">
    <property type="term" value="C:extracellular region"/>
    <property type="evidence" value="ECO:0007669"/>
    <property type="project" value="UniProtKB-SubCell"/>
</dbReference>
<feature type="binding site" evidence="15">
    <location>
        <position position="568"/>
    </location>
    <ligand>
        <name>Ca(2+)</name>
        <dbReference type="ChEBI" id="CHEBI:29108"/>
    </ligand>
</feature>
<dbReference type="SMART" id="SM00944">
    <property type="entry name" value="Pro-kuma_activ"/>
    <property type="match status" value="1"/>
</dbReference>
<evidence type="ECO:0000256" key="7">
    <source>
        <dbReference type="ARBA" id="ARBA00022723"/>
    </source>
</evidence>
<keyword evidence="12" id="KW-0843">Virulence</keyword>
<evidence type="ECO:0000256" key="1">
    <source>
        <dbReference type="ARBA" id="ARBA00001910"/>
    </source>
</evidence>
<evidence type="ECO:0000256" key="16">
    <source>
        <dbReference type="SAM" id="SignalP"/>
    </source>
</evidence>
<keyword evidence="8 16" id="KW-0732">Signal</keyword>
<dbReference type="EMBL" id="QZAN01000164">
    <property type="protein sequence ID" value="THW56070.1"/>
    <property type="molecule type" value="Genomic_DNA"/>
</dbReference>
<dbReference type="Pfam" id="PF00082">
    <property type="entry name" value="Peptidase_S8"/>
    <property type="match status" value="1"/>
</dbReference>
<dbReference type="EC" id="3.4.14.10" evidence="4"/>
<evidence type="ECO:0000256" key="11">
    <source>
        <dbReference type="ARBA" id="ARBA00022837"/>
    </source>
</evidence>
<evidence type="ECO:0000256" key="5">
    <source>
        <dbReference type="ARBA" id="ARBA00022525"/>
    </source>
</evidence>
<sequence>MPSMHLSTFGMLALLLPNVIAAPTSNTVAHAIKERHAAPLGWTRMSSPSDSQIINLQIALRQENSDALTKIAMEVSDPSHPRYGQHLSAKQLLGQGIDTAILSPTRDWITVDLPVRKVESLLKTTYSNYRHTDGSTLMRTSEWSLPESLHENIDLIQPTTSFFRTVKPSIRQDLHHGPMRWHQGAEVLEPGWNYSSNGSACNITELCNRRVTTLHCLRCLYGTANYKAQAPEKNMIAVTNYLNQTQKRSDIRRYLEIFRPKAAPVADTFPIVPIANASDNQGPLEPGETPSIEGDMDGELVIGISWPTSFMAFSTGGSPPFLPDLATPTNTNEPYLEWQNYLLAQDTLPQVITTSYGDFEQTIPVPYMTRVCEGFEKLAARGVSVIFSSGDTGVGPSDACISNSNSSQSMFLPVFPASCPWVTAVGATQDFEPEVAVSAFGSGAGFSNHFAMPDYQVDAVNGYLEKIGDMHTGLYNRSGRAYPDVAAQGVRIAIVTELRQIAGAGTSASAPIFAAVIALVNDARLAAGKPVLGFLNPWIYGGAFAAFTDVKDGSSVGCDTDGFPAADGWDAVTGFGTPNFTKLVEEALSVYEA</sequence>
<comment type="caution">
    <text evidence="18">The sequence shown here is derived from an EMBL/GenBank/DDBJ whole genome shotgun (WGS) entry which is preliminary data.</text>
</comment>
<dbReference type="InterPro" id="IPR000209">
    <property type="entry name" value="Peptidase_S8/S53_dom"/>
</dbReference>
<dbReference type="InterPro" id="IPR036852">
    <property type="entry name" value="Peptidase_S8/S53_dom_sf"/>
</dbReference>
<feature type="binding site" evidence="15">
    <location>
        <position position="570"/>
    </location>
    <ligand>
        <name>Ca(2+)</name>
        <dbReference type="ChEBI" id="CHEBI:29108"/>
    </ligand>
</feature>
<dbReference type="Proteomes" id="UP000310421">
    <property type="component" value="Unassembled WGS sequence"/>
</dbReference>
<dbReference type="InterPro" id="IPR015366">
    <property type="entry name" value="S53_propep"/>
</dbReference>
<dbReference type="AlphaFoldDB" id="A0A4S8YXR6"/>
<dbReference type="GO" id="GO:0046872">
    <property type="term" value="F:metal ion binding"/>
    <property type="evidence" value="ECO:0007669"/>
    <property type="project" value="UniProtKB-UniRule"/>
</dbReference>
<dbReference type="PROSITE" id="PS00138">
    <property type="entry name" value="SUBTILASE_SER"/>
    <property type="match status" value="1"/>
</dbReference>
<dbReference type="InterPro" id="IPR023828">
    <property type="entry name" value="Peptidase_S8_Ser-AS"/>
</dbReference>
<evidence type="ECO:0000259" key="17">
    <source>
        <dbReference type="PROSITE" id="PS51695"/>
    </source>
</evidence>
<proteinExistence type="predicted"/>
<dbReference type="FunFam" id="3.40.50.200:FF:000015">
    <property type="entry name" value="Tripeptidyl peptidase A"/>
    <property type="match status" value="1"/>
</dbReference>
<feature type="chain" id="PRO_5020602357" description="tripeptidyl-peptidase II" evidence="16">
    <location>
        <begin position="22"/>
        <end position="593"/>
    </location>
</feature>
<evidence type="ECO:0000256" key="10">
    <source>
        <dbReference type="ARBA" id="ARBA00022825"/>
    </source>
</evidence>
<keyword evidence="11 15" id="KW-0106">Calcium</keyword>
<dbReference type="SUPFAM" id="SSF52743">
    <property type="entry name" value="Subtilisin-like"/>
    <property type="match status" value="1"/>
</dbReference>
<dbReference type="Pfam" id="PF09286">
    <property type="entry name" value="Pro-kuma_activ"/>
    <property type="match status" value="2"/>
</dbReference>
<dbReference type="GO" id="GO:0006508">
    <property type="term" value="P:proteolysis"/>
    <property type="evidence" value="ECO:0007669"/>
    <property type="project" value="UniProtKB-KW"/>
</dbReference>
<reference evidence="18 19" key="1">
    <citation type="submission" date="2018-10" db="EMBL/GenBank/DDBJ databases">
        <title>Fifty Aureobasidium pullulans genomes reveal a recombining polyextremotolerant generalist.</title>
        <authorList>
            <person name="Gostincar C."/>
            <person name="Turk M."/>
            <person name="Zajc J."/>
            <person name="Gunde-Cimerman N."/>
        </authorList>
    </citation>
    <scope>NUCLEOTIDE SEQUENCE [LARGE SCALE GENOMIC DNA]</scope>
    <source>
        <strain evidence="18 19">EXF-10751</strain>
    </source>
</reference>
<dbReference type="InterPro" id="IPR050819">
    <property type="entry name" value="Tripeptidyl-peptidase_I"/>
</dbReference>
<evidence type="ECO:0000256" key="6">
    <source>
        <dbReference type="ARBA" id="ARBA00022670"/>
    </source>
</evidence>
<evidence type="ECO:0000256" key="3">
    <source>
        <dbReference type="ARBA" id="ARBA00004239"/>
    </source>
</evidence>
<evidence type="ECO:0000256" key="8">
    <source>
        <dbReference type="ARBA" id="ARBA00022729"/>
    </source>
</evidence>
<feature type="signal peptide" evidence="16">
    <location>
        <begin position="1"/>
        <end position="21"/>
    </location>
</feature>
<feature type="active site" description="Charge relay system" evidence="15">
    <location>
        <position position="507"/>
    </location>
</feature>
<keyword evidence="5" id="KW-0964">Secreted</keyword>
<protein>
    <recommendedName>
        <fullName evidence="4">tripeptidyl-peptidase II</fullName>
        <ecNumber evidence="4">3.4.14.10</ecNumber>
    </recommendedName>
</protein>
<dbReference type="SUPFAM" id="SSF54897">
    <property type="entry name" value="Protease propeptides/inhibitors"/>
    <property type="match status" value="1"/>
</dbReference>
<comment type="catalytic activity">
    <reaction evidence="1">
        <text>Release of an N-terminal tripeptide from a polypeptide.</text>
        <dbReference type="EC" id="3.4.14.10"/>
    </reaction>
</comment>
<keyword evidence="14" id="KW-0325">Glycoprotein</keyword>
<keyword evidence="9 15" id="KW-0378">Hydrolase</keyword>
<dbReference type="Gene3D" id="3.40.50.200">
    <property type="entry name" value="Peptidase S8/S53 domain"/>
    <property type="match status" value="1"/>
</dbReference>
<feature type="active site" description="Charge relay system" evidence="15">
    <location>
        <position position="293"/>
    </location>
</feature>
<evidence type="ECO:0000256" key="13">
    <source>
        <dbReference type="ARBA" id="ARBA00023145"/>
    </source>
</evidence>
<feature type="binding site" evidence="15">
    <location>
        <position position="549"/>
    </location>
    <ligand>
        <name>Ca(2+)</name>
        <dbReference type="ChEBI" id="CHEBI:29108"/>
    </ligand>
</feature>
<keyword evidence="6 15" id="KW-0645">Protease</keyword>
<comment type="cofactor">
    <cofactor evidence="15">
        <name>Ca(2+)</name>
        <dbReference type="ChEBI" id="CHEBI:29108"/>
    </cofactor>
    <text evidence="15">Binds 1 Ca(2+) ion per subunit.</text>
</comment>
<accession>A0A4S8YXR6</accession>
<evidence type="ECO:0000256" key="2">
    <source>
        <dbReference type="ARBA" id="ARBA00002451"/>
    </source>
</evidence>
<dbReference type="CDD" id="cd11377">
    <property type="entry name" value="Pro-peptidase_S53"/>
    <property type="match status" value="1"/>
</dbReference>
<name>A0A4S8YXR6_AURPU</name>
<evidence type="ECO:0000256" key="12">
    <source>
        <dbReference type="ARBA" id="ARBA00023026"/>
    </source>
</evidence>
<gene>
    <name evidence="18" type="ORF">D6D20_09005</name>
</gene>
<dbReference type="PANTHER" id="PTHR14218">
    <property type="entry name" value="PROTEASE S8 TRIPEPTIDYL PEPTIDASE I CLN2"/>
    <property type="match status" value="1"/>
</dbReference>
<keyword evidence="10 15" id="KW-0720">Serine protease</keyword>
<dbReference type="GO" id="GO:0008240">
    <property type="term" value="F:tripeptidyl-peptidase activity"/>
    <property type="evidence" value="ECO:0007669"/>
    <property type="project" value="UniProtKB-EC"/>
</dbReference>
<dbReference type="CDD" id="cd04056">
    <property type="entry name" value="Peptidases_S53"/>
    <property type="match status" value="1"/>
</dbReference>
<dbReference type="PROSITE" id="PS51695">
    <property type="entry name" value="SEDOLISIN"/>
    <property type="match status" value="1"/>
</dbReference>
<evidence type="ECO:0000313" key="19">
    <source>
        <dbReference type="Proteomes" id="UP000310421"/>
    </source>
</evidence>
<comment type="function">
    <text evidence="2">Secreted tripeptidyl-peptidase which degrades proteins at acidic pHs and is involved in virulence.</text>
</comment>
<dbReference type="InterPro" id="IPR030400">
    <property type="entry name" value="Sedolisin_dom"/>
</dbReference>
<organism evidence="18 19">
    <name type="scientific">Aureobasidium pullulans</name>
    <name type="common">Black yeast</name>
    <name type="synonym">Pullularia pullulans</name>
    <dbReference type="NCBI Taxonomy" id="5580"/>
    <lineage>
        <taxon>Eukaryota</taxon>
        <taxon>Fungi</taxon>
        <taxon>Dikarya</taxon>
        <taxon>Ascomycota</taxon>
        <taxon>Pezizomycotina</taxon>
        <taxon>Dothideomycetes</taxon>
        <taxon>Dothideomycetidae</taxon>
        <taxon>Dothideales</taxon>
        <taxon>Saccotheciaceae</taxon>
        <taxon>Aureobasidium</taxon>
    </lineage>
</organism>
<dbReference type="PANTHER" id="PTHR14218:SF39">
    <property type="entry name" value="PEPTIDASE S53 DOMAIN-CONTAINING PROTEIN"/>
    <property type="match status" value="1"/>
</dbReference>
<evidence type="ECO:0000256" key="14">
    <source>
        <dbReference type="ARBA" id="ARBA00023180"/>
    </source>
</evidence>
<keyword evidence="13" id="KW-0865">Zymogen</keyword>
<evidence type="ECO:0000256" key="9">
    <source>
        <dbReference type="ARBA" id="ARBA00022801"/>
    </source>
</evidence>